<sequence>MGLDSDLTIKLDKFDRGAVKQSTININKQLESAPSSAIKWWKVGAPAYRQMKELGENGFSKPVEHPSASDFEIPSRQSGRMIPCRLVRPDNIQFTGIYMHMHAGGWVYNTHRSQDHYLSSLARQASMLVVSVGYRLAPEHTFPCGPEDCYDVAEWLVDEAVKNFSVPLRVVAGESAGAHLAVFTLIHLLSSRPAFKLSGLVANCGIYDLTLLPQVNLFKRPKLVLDGEAMKQFTDAFLPEIPADQRKRPDISPLYIDFDGLELPPALFTCGTEDCLLDDTLFMSLKWRRTGTKTCVKLYPGGCHAFQLLEPISDELATIAMSDLSHFLNEKLR</sequence>
<dbReference type="OrthoDB" id="408631at2759"/>
<reference evidence="3 4" key="1">
    <citation type="submission" date="2019-06" db="EMBL/GenBank/DDBJ databases">
        <title>Draft genome sequence of the filamentous fungus Phialemoniopsis curvata isolated from diesel fuel.</title>
        <authorList>
            <person name="Varaljay V.A."/>
            <person name="Lyon W.J."/>
            <person name="Crouch A.L."/>
            <person name="Drake C.E."/>
            <person name="Hollomon J.M."/>
            <person name="Nadeau L.J."/>
            <person name="Nunn H.S."/>
            <person name="Stevenson B.S."/>
            <person name="Bojanowski C.L."/>
            <person name="Crookes-Goodson W.J."/>
        </authorList>
    </citation>
    <scope>NUCLEOTIDE SEQUENCE [LARGE SCALE GENOMIC DNA]</scope>
    <source>
        <strain evidence="3 4">D216</strain>
    </source>
</reference>
<dbReference type="EMBL" id="SKBQ01000077">
    <property type="protein sequence ID" value="TPX08496.1"/>
    <property type="molecule type" value="Genomic_DNA"/>
</dbReference>
<dbReference type="SUPFAM" id="SSF53474">
    <property type="entry name" value="alpha/beta-Hydrolases"/>
    <property type="match status" value="1"/>
</dbReference>
<dbReference type="STRING" id="1093900.A0A507AP70"/>
<dbReference type="GO" id="GO:0016787">
    <property type="term" value="F:hydrolase activity"/>
    <property type="evidence" value="ECO:0007669"/>
    <property type="project" value="UniProtKB-KW"/>
</dbReference>
<keyword evidence="1" id="KW-0378">Hydrolase</keyword>
<dbReference type="Pfam" id="PF07859">
    <property type="entry name" value="Abhydrolase_3"/>
    <property type="match status" value="1"/>
</dbReference>
<organism evidence="3 4">
    <name type="scientific">Thyridium curvatum</name>
    <dbReference type="NCBI Taxonomy" id="1093900"/>
    <lineage>
        <taxon>Eukaryota</taxon>
        <taxon>Fungi</taxon>
        <taxon>Dikarya</taxon>
        <taxon>Ascomycota</taxon>
        <taxon>Pezizomycotina</taxon>
        <taxon>Sordariomycetes</taxon>
        <taxon>Sordariomycetidae</taxon>
        <taxon>Thyridiales</taxon>
        <taxon>Thyridiaceae</taxon>
        <taxon>Thyridium</taxon>
    </lineage>
</organism>
<comment type="caution">
    <text evidence="3">The sequence shown here is derived from an EMBL/GenBank/DDBJ whole genome shotgun (WGS) entry which is preliminary data.</text>
</comment>
<dbReference type="InterPro" id="IPR013094">
    <property type="entry name" value="AB_hydrolase_3"/>
</dbReference>
<dbReference type="PANTHER" id="PTHR48081">
    <property type="entry name" value="AB HYDROLASE SUPERFAMILY PROTEIN C4A8.06C"/>
    <property type="match status" value="1"/>
</dbReference>
<feature type="domain" description="Alpha/beta hydrolase fold-3" evidence="2">
    <location>
        <begin position="99"/>
        <end position="307"/>
    </location>
</feature>
<evidence type="ECO:0000259" key="2">
    <source>
        <dbReference type="Pfam" id="PF07859"/>
    </source>
</evidence>
<dbReference type="RefSeq" id="XP_030990207.1">
    <property type="nucleotide sequence ID" value="XM_031132551.1"/>
</dbReference>
<dbReference type="InterPro" id="IPR050300">
    <property type="entry name" value="GDXG_lipolytic_enzyme"/>
</dbReference>
<gene>
    <name evidence="3" type="ORF">E0L32_009983</name>
</gene>
<proteinExistence type="predicted"/>
<dbReference type="AlphaFoldDB" id="A0A507AP70"/>
<evidence type="ECO:0000256" key="1">
    <source>
        <dbReference type="ARBA" id="ARBA00022801"/>
    </source>
</evidence>
<evidence type="ECO:0000313" key="3">
    <source>
        <dbReference type="EMBL" id="TPX08496.1"/>
    </source>
</evidence>
<dbReference type="GeneID" id="41977430"/>
<dbReference type="InterPro" id="IPR029058">
    <property type="entry name" value="AB_hydrolase_fold"/>
</dbReference>
<dbReference type="Proteomes" id="UP000319257">
    <property type="component" value="Unassembled WGS sequence"/>
</dbReference>
<evidence type="ECO:0000313" key="4">
    <source>
        <dbReference type="Proteomes" id="UP000319257"/>
    </source>
</evidence>
<accession>A0A507AP70</accession>
<dbReference type="PANTHER" id="PTHR48081:SF8">
    <property type="entry name" value="ALPHA_BETA HYDROLASE FOLD-3 DOMAIN-CONTAINING PROTEIN-RELATED"/>
    <property type="match status" value="1"/>
</dbReference>
<name>A0A507AP70_9PEZI</name>
<protein>
    <recommendedName>
        <fullName evidence="2">Alpha/beta hydrolase fold-3 domain-containing protein</fullName>
    </recommendedName>
</protein>
<dbReference type="InParanoid" id="A0A507AP70"/>
<keyword evidence="4" id="KW-1185">Reference proteome</keyword>
<dbReference type="Gene3D" id="3.40.50.1820">
    <property type="entry name" value="alpha/beta hydrolase"/>
    <property type="match status" value="1"/>
</dbReference>